<evidence type="ECO:0000313" key="2">
    <source>
        <dbReference type="Proteomes" id="UP000319976"/>
    </source>
</evidence>
<organism evidence="1 2">
    <name type="scientific">Calycomorphotria hydatis</name>
    <dbReference type="NCBI Taxonomy" id="2528027"/>
    <lineage>
        <taxon>Bacteria</taxon>
        <taxon>Pseudomonadati</taxon>
        <taxon>Planctomycetota</taxon>
        <taxon>Planctomycetia</taxon>
        <taxon>Planctomycetales</taxon>
        <taxon>Planctomycetaceae</taxon>
        <taxon>Calycomorphotria</taxon>
    </lineage>
</organism>
<dbReference type="AlphaFoldDB" id="A0A517T5Z5"/>
<evidence type="ECO:0000313" key="1">
    <source>
        <dbReference type="EMBL" id="QDT63790.1"/>
    </source>
</evidence>
<sequence>MGIDEYDQAEFERLRSEFQSALKKRINEARSEGFRTLDDWLSSSEETAISLSIPSPSHFIAARGLPLPSLGEEWTALIVVDFAAEKGAISYSYADGLSPIFSEFQVETAQFQLPPEHLPKTLSLLNLRNPDSFEDFPFSGYDGGPTKMKIGIGENLISVSGNVCASGSSPSLQLARIVWDLVSQSPRGYV</sequence>
<dbReference type="Proteomes" id="UP000319976">
    <property type="component" value="Chromosome"/>
</dbReference>
<dbReference type="EMBL" id="CP036316">
    <property type="protein sequence ID" value="QDT63790.1"/>
    <property type="molecule type" value="Genomic_DNA"/>
</dbReference>
<gene>
    <name evidence="1" type="ORF">V22_10150</name>
</gene>
<dbReference type="RefSeq" id="WP_145260374.1">
    <property type="nucleotide sequence ID" value="NZ_CP036316.1"/>
</dbReference>
<keyword evidence="2" id="KW-1185">Reference proteome</keyword>
<dbReference type="KEGG" id="chya:V22_10150"/>
<accession>A0A517T5Z5</accession>
<proteinExistence type="predicted"/>
<protein>
    <submittedName>
        <fullName evidence="1">Uncharacterized protein</fullName>
    </submittedName>
</protein>
<reference evidence="1 2" key="1">
    <citation type="submission" date="2019-02" db="EMBL/GenBank/DDBJ databases">
        <title>Deep-cultivation of Planctomycetes and their phenomic and genomic characterization uncovers novel biology.</title>
        <authorList>
            <person name="Wiegand S."/>
            <person name="Jogler M."/>
            <person name="Boedeker C."/>
            <person name="Pinto D."/>
            <person name="Vollmers J."/>
            <person name="Rivas-Marin E."/>
            <person name="Kohn T."/>
            <person name="Peeters S.H."/>
            <person name="Heuer A."/>
            <person name="Rast P."/>
            <person name="Oberbeckmann S."/>
            <person name="Bunk B."/>
            <person name="Jeske O."/>
            <person name="Meyerdierks A."/>
            <person name="Storesund J.E."/>
            <person name="Kallscheuer N."/>
            <person name="Luecker S."/>
            <person name="Lage O.M."/>
            <person name="Pohl T."/>
            <person name="Merkel B.J."/>
            <person name="Hornburger P."/>
            <person name="Mueller R.-W."/>
            <person name="Bruemmer F."/>
            <person name="Labrenz M."/>
            <person name="Spormann A.M."/>
            <person name="Op den Camp H."/>
            <person name="Overmann J."/>
            <person name="Amann R."/>
            <person name="Jetten M.S.M."/>
            <person name="Mascher T."/>
            <person name="Medema M.H."/>
            <person name="Devos D.P."/>
            <person name="Kaster A.-K."/>
            <person name="Ovreas L."/>
            <person name="Rohde M."/>
            <person name="Galperin M.Y."/>
            <person name="Jogler C."/>
        </authorList>
    </citation>
    <scope>NUCLEOTIDE SEQUENCE [LARGE SCALE GENOMIC DNA]</scope>
    <source>
        <strain evidence="1 2">V22</strain>
    </source>
</reference>
<name>A0A517T5Z5_9PLAN</name>